<feature type="domain" description="Glycoside hydrolase family 3 C-terminal" evidence="9">
    <location>
        <begin position="412"/>
        <end position="621"/>
    </location>
</feature>
<evidence type="ECO:0000256" key="2">
    <source>
        <dbReference type="ARBA" id="ARBA00005336"/>
    </source>
</evidence>
<dbReference type="FunFam" id="3.40.50.1700:FF:000002">
    <property type="entry name" value="Glycosyl hydrolase family protein"/>
    <property type="match status" value="1"/>
</dbReference>
<comment type="similarity">
    <text evidence="2">Belongs to the glycosyl hydrolase 3 family.</text>
</comment>
<accession>A0AAD7LLH9</accession>
<dbReference type="InterPro" id="IPR036962">
    <property type="entry name" value="Glyco_hydro_3_N_sf"/>
</dbReference>
<dbReference type="GO" id="GO:0009251">
    <property type="term" value="P:glucan catabolic process"/>
    <property type="evidence" value="ECO:0007669"/>
    <property type="project" value="TreeGrafter"/>
</dbReference>
<keyword evidence="5" id="KW-0378">Hydrolase</keyword>
<evidence type="ECO:0000313" key="11">
    <source>
        <dbReference type="Proteomes" id="UP001163823"/>
    </source>
</evidence>
<dbReference type="InterPro" id="IPR002772">
    <property type="entry name" value="Glyco_hydro_3_C"/>
</dbReference>
<reference evidence="10" key="1">
    <citation type="journal article" date="2023" name="Science">
        <title>Elucidation of the pathway for biosynthesis of saponin adjuvants from the soapbark tree.</title>
        <authorList>
            <person name="Reed J."/>
            <person name="Orme A."/>
            <person name="El-Demerdash A."/>
            <person name="Owen C."/>
            <person name="Martin L.B.B."/>
            <person name="Misra R.C."/>
            <person name="Kikuchi S."/>
            <person name="Rejzek M."/>
            <person name="Martin A.C."/>
            <person name="Harkess A."/>
            <person name="Leebens-Mack J."/>
            <person name="Louveau T."/>
            <person name="Stephenson M.J."/>
            <person name="Osbourn A."/>
        </authorList>
    </citation>
    <scope>NUCLEOTIDE SEQUENCE</scope>
    <source>
        <strain evidence="10">S10</strain>
    </source>
</reference>
<evidence type="ECO:0000256" key="1">
    <source>
        <dbReference type="ARBA" id="ARBA00000448"/>
    </source>
</evidence>
<dbReference type="PRINTS" id="PR00133">
    <property type="entry name" value="GLHYDRLASE3"/>
</dbReference>
<dbReference type="Gene3D" id="3.20.20.300">
    <property type="entry name" value="Glycoside hydrolase, family 3, N-terminal domain"/>
    <property type="match status" value="1"/>
</dbReference>
<evidence type="ECO:0000256" key="4">
    <source>
        <dbReference type="ARBA" id="ARBA00022729"/>
    </source>
</evidence>
<dbReference type="KEGG" id="qsa:O6P43_020821"/>
<feature type="chain" id="PRO_5042141881" description="beta-glucosidase" evidence="7">
    <location>
        <begin position="24"/>
        <end position="627"/>
    </location>
</feature>
<proteinExistence type="inferred from homology"/>
<dbReference type="PANTHER" id="PTHR30620">
    <property type="entry name" value="PERIPLASMIC BETA-GLUCOSIDASE-RELATED"/>
    <property type="match status" value="1"/>
</dbReference>
<feature type="domain" description="Glycoside hydrolase family 3 N-terminal" evidence="8">
    <location>
        <begin position="47"/>
        <end position="375"/>
    </location>
</feature>
<keyword evidence="4 7" id="KW-0732">Signal</keyword>
<dbReference type="SUPFAM" id="SSF51445">
    <property type="entry name" value="(Trans)glycosidases"/>
    <property type="match status" value="1"/>
</dbReference>
<dbReference type="InterPro" id="IPR017853">
    <property type="entry name" value="GH"/>
</dbReference>
<dbReference type="GO" id="GO:0008422">
    <property type="term" value="F:beta-glucosidase activity"/>
    <property type="evidence" value="ECO:0007669"/>
    <property type="project" value="UniProtKB-EC"/>
</dbReference>
<dbReference type="Proteomes" id="UP001163823">
    <property type="component" value="Chromosome 8"/>
</dbReference>
<keyword evidence="11" id="KW-1185">Reference proteome</keyword>
<name>A0AAD7LLH9_QUISA</name>
<dbReference type="InterPro" id="IPR036881">
    <property type="entry name" value="Glyco_hydro_3_C_sf"/>
</dbReference>
<dbReference type="AlphaFoldDB" id="A0AAD7LLH9"/>
<dbReference type="PANTHER" id="PTHR30620:SF16">
    <property type="entry name" value="LYSOSOMAL BETA GLUCOSIDASE"/>
    <property type="match status" value="1"/>
</dbReference>
<dbReference type="FunFam" id="3.20.20.300:FF:000003">
    <property type="entry name" value="Beta-D-glucan exohydrolase isoenzyme ExoI"/>
    <property type="match status" value="1"/>
</dbReference>
<evidence type="ECO:0000256" key="6">
    <source>
        <dbReference type="ARBA" id="ARBA00023295"/>
    </source>
</evidence>
<gene>
    <name evidence="10" type="ORF">O6P43_020821</name>
</gene>
<sequence>MGKFSIPILGLLLVCCLVSVTEAEYLKYKDPKQPLRVRIKDLLKRMTLEEKIGQMVQIERSLATPDVMKKYFIGSVLSGGGSVPAAKASAVQWVQMVNEIQKGALSTRLGIPMIYGIDAVHGHNNVYKATIFPHNVGLGVTRDPILIKKIGDATALEVRATGIPYAFAPCIAVCRDPRWGRCYESYSEDPKIVRAMTEIIPGLQGDIPANSRKGVPFVAGKTKVAACAKHYLGDGGTTKGINENNTVISYNGLLSIHMPAYYDSIIKGVATVMISYSSWDGIKMHANHDLITGYLKNKLQFRGFVISDWEGIDRITSPPHANYSYSIQASVSAGIDMIMVPYTYTEFIDGLTYQVKNNIIPISRIDDAVARILRVKFVLGLFENPLADFSLVNQVGSKEHRELAREAVRKSLVLLKNGKSATYPLLPLPKKAAKVLVAGSHANNLGSQCGGWTITWQGLGGNDLTTGTTILDAVKSTVDPTTKVVYNENPDANFIKSNKFSYAIVVVGEPPYAETFGDSLNLTIPEPGLSTITNVCGSIKCVVVLITGRPVVIQPYLSTIDALVAAWLPGTEGQGVADLLFGDYGFTGKLARTWFKTVDQLPMNVGDRHYDPLFPFGFGLTTKPTKY</sequence>
<evidence type="ECO:0000259" key="8">
    <source>
        <dbReference type="Pfam" id="PF00933"/>
    </source>
</evidence>
<evidence type="ECO:0000256" key="5">
    <source>
        <dbReference type="ARBA" id="ARBA00022801"/>
    </source>
</evidence>
<organism evidence="10 11">
    <name type="scientific">Quillaja saponaria</name>
    <name type="common">Soap bark tree</name>
    <dbReference type="NCBI Taxonomy" id="32244"/>
    <lineage>
        <taxon>Eukaryota</taxon>
        <taxon>Viridiplantae</taxon>
        <taxon>Streptophyta</taxon>
        <taxon>Embryophyta</taxon>
        <taxon>Tracheophyta</taxon>
        <taxon>Spermatophyta</taxon>
        <taxon>Magnoliopsida</taxon>
        <taxon>eudicotyledons</taxon>
        <taxon>Gunneridae</taxon>
        <taxon>Pentapetalae</taxon>
        <taxon>rosids</taxon>
        <taxon>fabids</taxon>
        <taxon>Fabales</taxon>
        <taxon>Quillajaceae</taxon>
        <taxon>Quillaja</taxon>
    </lineage>
</organism>
<dbReference type="EC" id="3.2.1.21" evidence="3"/>
<comment type="caution">
    <text evidence="10">The sequence shown here is derived from an EMBL/GenBank/DDBJ whole genome shotgun (WGS) entry which is preliminary data.</text>
</comment>
<keyword evidence="6" id="KW-0326">Glycosidase</keyword>
<evidence type="ECO:0000256" key="3">
    <source>
        <dbReference type="ARBA" id="ARBA00012744"/>
    </source>
</evidence>
<dbReference type="Pfam" id="PF00933">
    <property type="entry name" value="Glyco_hydro_3"/>
    <property type="match status" value="1"/>
</dbReference>
<dbReference type="EMBL" id="JARAOO010000008">
    <property type="protein sequence ID" value="KAJ7960366.1"/>
    <property type="molecule type" value="Genomic_DNA"/>
</dbReference>
<evidence type="ECO:0000313" key="10">
    <source>
        <dbReference type="EMBL" id="KAJ7960366.1"/>
    </source>
</evidence>
<dbReference type="SMR" id="A0AAD7LLH9"/>
<evidence type="ECO:0000256" key="7">
    <source>
        <dbReference type="SAM" id="SignalP"/>
    </source>
</evidence>
<comment type="catalytic activity">
    <reaction evidence="1">
        <text>Hydrolysis of terminal, non-reducing beta-D-glucosyl residues with release of beta-D-glucose.</text>
        <dbReference type="EC" id="3.2.1.21"/>
    </reaction>
</comment>
<dbReference type="InterPro" id="IPR051915">
    <property type="entry name" value="Cellulose_Degrad_GH3"/>
</dbReference>
<dbReference type="InterPro" id="IPR001764">
    <property type="entry name" value="Glyco_hydro_3_N"/>
</dbReference>
<protein>
    <recommendedName>
        <fullName evidence="3">beta-glucosidase</fullName>
        <ecNumber evidence="3">3.2.1.21</ecNumber>
    </recommendedName>
</protein>
<dbReference type="Gene3D" id="3.40.50.1700">
    <property type="entry name" value="Glycoside hydrolase family 3 C-terminal domain"/>
    <property type="match status" value="1"/>
</dbReference>
<dbReference type="SUPFAM" id="SSF52279">
    <property type="entry name" value="Beta-D-glucan exohydrolase, C-terminal domain"/>
    <property type="match status" value="1"/>
</dbReference>
<dbReference type="Pfam" id="PF01915">
    <property type="entry name" value="Glyco_hydro_3_C"/>
    <property type="match status" value="1"/>
</dbReference>
<feature type="signal peptide" evidence="7">
    <location>
        <begin position="1"/>
        <end position="23"/>
    </location>
</feature>
<evidence type="ECO:0000259" key="9">
    <source>
        <dbReference type="Pfam" id="PF01915"/>
    </source>
</evidence>